<protein>
    <submittedName>
        <fullName evidence="1">Uncharacterized protein</fullName>
    </submittedName>
</protein>
<proteinExistence type="predicted"/>
<reference evidence="1" key="1">
    <citation type="submission" date="2014-12" db="EMBL/GenBank/DDBJ databases">
        <title>Insight into the proteome of Arion vulgaris.</title>
        <authorList>
            <person name="Aradska J."/>
            <person name="Bulat T."/>
            <person name="Smidak R."/>
            <person name="Sarate P."/>
            <person name="Gangsoo J."/>
            <person name="Sialana F."/>
            <person name="Bilban M."/>
            <person name="Lubec G."/>
        </authorList>
    </citation>
    <scope>NUCLEOTIDE SEQUENCE</scope>
    <source>
        <tissue evidence="1">Skin</tissue>
    </source>
</reference>
<dbReference type="EMBL" id="HACG01004315">
    <property type="protein sequence ID" value="CEK51180.1"/>
    <property type="molecule type" value="Transcribed_RNA"/>
</dbReference>
<evidence type="ECO:0000313" key="1">
    <source>
        <dbReference type="EMBL" id="CEK51180.1"/>
    </source>
</evidence>
<name>A0A0B6Y6Q1_9EUPU</name>
<gene>
    <name evidence="1" type="primary">ORF12737</name>
</gene>
<feature type="non-terminal residue" evidence="1">
    <location>
        <position position="52"/>
    </location>
</feature>
<sequence>MTDKVIIVTKEEHLQKRISKLNNTCKVHNMKTNVDKTEIMTISKKENKYLHN</sequence>
<dbReference type="AlphaFoldDB" id="A0A0B6Y6Q1"/>
<accession>A0A0B6Y6Q1</accession>
<organism evidence="1">
    <name type="scientific">Arion vulgaris</name>
    <dbReference type="NCBI Taxonomy" id="1028688"/>
    <lineage>
        <taxon>Eukaryota</taxon>
        <taxon>Metazoa</taxon>
        <taxon>Spiralia</taxon>
        <taxon>Lophotrochozoa</taxon>
        <taxon>Mollusca</taxon>
        <taxon>Gastropoda</taxon>
        <taxon>Heterobranchia</taxon>
        <taxon>Euthyneura</taxon>
        <taxon>Panpulmonata</taxon>
        <taxon>Eupulmonata</taxon>
        <taxon>Stylommatophora</taxon>
        <taxon>Helicina</taxon>
        <taxon>Arionoidea</taxon>
        <taxon>Arionidae</taxon>
        <taxon>Arion</taxon>
    </lineage>
</organism>